<feature type="domain" description="FLZ-type" evidence="6">
    <location>
        <begin position="274"/>
        <end position="318"/>
    </location>
</feature>
<evidence type="ECO:0000313" key="8">
    <source>
        <dbReference type="RefSeq" id="XP_031397312.1"/>
    </source>
</evidence>
<proteinExistence type="inferred from homology"/>
<keyword evidence="3" id="KW-0862">Zinc</keyword>
<dbReference type="RefSeq" id="XP_031397312.1">
    <property type="nucleotide sequence ID" value="XM_031541452.1"/>
</dbReference>
<evidence type="ECO:0000256" key="3">
    <source>
        <dbReference type="ARBA" id="ARBA00022771"/>
    </source>
</evidence>
<evidence type="ECO:0000256" key="4">
    <source>
        <dbReference type="PROSITE-ProRule" id="PRU01131"/>
    </source>
</evidence>
<reference evidence="7" key="1">
    <citation type="journal article" date="2020" name="Plant Biotechnol. J.">
        <title>The pomegranate (Punica granatum L.) draft genome dissects genetic divergence between soft- and hard-seeded cultivars.</title>
        <authorList>
            <person name="Luo X."/>
            <person name="Li H."/>
            <person name="Wu Z."/>
            <person name="Yao W."/>
            <person name="Zhao P."/>
            <person name="Cao D."/>
            <person name="Yu H."/>
            <person name="Li K."/>
            <person name="Poudel K."/>
            <person name="Zhao D."/>
            <person name="Zhang F."/>
            <person name="Xia X."/>
            <person name="Chen L."/>
            <person name="Wang Q."/>
            <person name="Jing D."/>
            <person name="Cao S."/>
        </authorList>
    </citation>
    <scope>NUCLEOTIDE SEQUENCE [LARGE SCALE GENOMIC DNA]</scope>
    <source>
        <strain evidence="7">cv. Tunisia</strain>
    </source>
</reference>
<feature type="compositionally biased region" description="Basic and acidic residues" evidence="5">
    <location>
        <begin position="124"/>
        <end position="134"/>
    </location>
</feature>
<evidence type="ECO:0000256" key="1">
    <source>
        <dbReference type="ARBA" id="ARBA00009374"/>
    </source>
</evidence>
<dbReference type="AlphaFoldDB" id="A0A6P8DJ04"/>
<dbReference type="GO" id="GO:0008270">
    <property type="term" value="F:zinc ion binding"/>
    <property type="evidence" value="ECO:0007669"/>
    <property type="project" value="UniProtKB-KW"/>
</dbReference>
<keyword evidence="7" id="KW-1185">Reference proteome</keyword>
<dbReference type="GeneID" id="116208175"/>
<feature type="zinc finger region" description="FLZ-type" evidence="4">
    <location>
        <begin position="274"/>
        <end position="318"/>
    </location>
</feature>
<protein>
    <submittedName>
        <fullName evidence="8">FCS-Like Zinc finger 8-like isoform X1</fullName>
    </submittedName>
</protein>
<sequence>MSGLFDDDSCPEGSRFGCCFTLAPSLLQKRSRGSATSKQTLMADFDGCRKPTSSSLFSSPRLFATIASSPTKGQSETDAAVMSPTSILDTKPFSSLRSSFQTSPSGHEPEHRRPWARKLDPKGIADALSDDHPKLKSPRPENPVVLFGSHLGIQIPSLPSSSLSSADSPKTPVKFGIKNRSSQLGLCQSPAAKKPVFEPIGSPRVITGCLSTSEMEMSEDYTCVIFHGPVPRTTHIFDNCVVESCCGVVGLSACKEGCGVSAETFNINCYPSQHFLSFCHSCKKNLDQGKDIYMYRGEKAFCSSECRDQVMLLEEGKGKAKSSVRRDRSL</sequence>
<reference evidence="8" key="2">
    <citation type="submission" date="2025-08" db="UniProtKB">
        <authorList>
            <consortium name="RefSeq"/>
        </authorList>
    </citation>
    <scope>IDENTIFICATION</scope>
    <source>
        <tissue evidence="8">Leaf</tissue>
    </source>
</reference>
<dbReference type="InterPro" id="IPR044593">
    <property type="entry name" value="FLZ8/MARD1"/>
</dbReference>
<comment type="similarity">
    <text evidence="1">Belongs to the FLZ family.</text>
</comment>
<organism evidence="7 8">
    <name type="scientific">Punica granatum</name>
    <name type="common">Pomegranate</name>
    <dbReference type="NCBI Taxonomy" id="22663"/>
    <lineage>
        <taxon>Eukaryota</taxon>
        <taxon>Viridiplantae</taxon>
        <taxon>Streptophyta</taxon>
        <taxon>Embryophyta</taxon>
        <taxon>Tracheophyta</taxon>
        <taxon>Spermatophyta</taxon>
        <taxon>Magnoliopsida</taxon>
        <taxon>eudicotyledons</taxon>
        <taxon>Gunneridae</taxon>
        <taxon>Pentapetalae</taxon>
        <taxon>rosids</taxon>
        <taxon>malvids</taxon>
        <taxon>Myrtales</taxon>
        <taxon>Lythraceae</taxon>
        <taxon>Punica</taxon>
    </lineage>
</organism>
<evidence type="ECO:0000256" key="2">
    <source>
        <dbReference type="ARBA" id="ARBA00022723"/>
    </source>
</evidence>
<feature type="region of interest" description="Disordered" evidence="5">
    <location>
        <begin position="95"/>
        <end position="118"/>
    </location>
</feature>
<keyword evidence="3" id="KW-0863">Zinc-finger</keyword>
<feature type="region of interest" description="Disordered" evidence="5">
    <location>
        <begin position="124"/>
        <end position="143"/>
    </location>
</feature>
<feature type="compositionally biased region" description="Basic and acidic residues" evidence="5">
    <location>
        <begin position="107"/>
        <end position="118"/>
    </location>
</feature>
<dbReference type="PROSITE" id="PS51795">
    <property type="entry name" value="ZF_FLZ"/>
    <property type="match status" value="1"/>
</dbReference>
<evidence type="ECO:0000259" key="6">
    <source>
        <dbReference type="PROSITE" id="PS51795"/>
    </source>
</evidence>
<dbReference type="Proteomes" id="UP000515151">
    <property type="component" value="Chromosome 5"/>
</dbReference>
<dbReference type="OrthoDB" id="1902692at2759"/>
<dbReference type="InterPro" id="IPR007650">
    <property type="entry name" value="Zf-FLZ_dom"/>
</dbReference>
<gene>
    <name evidence="8" type="primary">LOC116208175</name>
</gene>
<evidence type="ECO:0000256" key="5">
    <source>
        <dbReference type="SAM" id="MobiDB-lite"/>
    </source>
</evidence>
<name>A0A6P8DJ04_PUNGR</name>
<accession>A0A6P8DJ04</accession>
<dbReference type="PANTHER" id="PTHR46443:SF21">
    <property type="entry name" value="FCS-LIKE ZINC FINGER 8"/>
    <property type="match status" value="1"/>
</dbReference>
<dbReference type="PANTHER" id="PTHR46443">
    <property type="entry name" value="FCS-LIKE ZINC FINGER 8"/>
    <property type="match status" value="1"/>
</dbReference>
<feature type="compositionally biased region" description="Polar residues" evidence="5">
    <location>
        <begin position="95"/>
        <end position="105"/>
    </location>
</feature>
<keyword evidence="2" id="KW-0479">Metal-binding</keyword>
<dbReference type="Pfam" id="PF04570">
    <property type="entry name" value="zf-FLZ"/>
    <property type="match status" value="1"/>
</dbReference>
<evidence type="ECO:0000313" key="7">
    <source>
        <dbReference type="Proteomes" id="UP000515151"/>
    </source>
</evidence>